<reference evidence="2 3" key="1">
    <citation type="journal article" date="2020" name="Nature">
        <title>Six reference-quality genomes reveal evolution of bat adaptations.</title>
        <authorList>
            <person name="Jebb D."/>
            <person name="Huang Z."/>
            <person name="Pippel M."/>
            <person name="Hughes G.M."/>
            <person name="Lavrichenko K."/>
            <person name="Devanna P."/>
            <person name="Winkler S."/>
            <person name="Jermiin L.S."/>
            <person name="Skirmuntt E.C."/>
            <person name="Katzourakis A."/>
            <person name="Burkitt-Gray L."/>
            <person name="Ray D.A."/>
            <person name="Sullivan K.A.M."/>
            <person name="Roscito J.G."/>
            <person name="Kirilenko B.M."/>
            <person name="Davalos L.M."/>
            <person name="Corthals A.P."/>
            <person name="Power M.L."/>
            <person name="Jones G."/>
            <person name="Ransome R.D."/>
            <person name="Dechmann D.K.N."/>
            <person name="Locatelli A.G."/>
            <person name="Puechmaille S.J."/>
            <person name="Fedrigo O."/>
            <person name="Jarvis E.D."/>
            <person name="Hiller M."/>
            <person name="Vernes S.C."/>
            <person name="Myers E.W."/>
            <person name="Teeling E.C."/>
        </authorList>
    </citation>
    <scope>NUCLEOTIDE SEQUENCE [LARGE SCALE GENOMIC DNA]</scope>
    <source>
        <strain evidence="2">MPipKuh1</strain>
        <tissue evidence="2">Flight muscle</tissue>
    </source>
</reference>
<dbReference type="AlphaFoldDB" id="A0A7J7ZJH6"/>
<keyword evidence="3" id="KW-1185">Reference proteome</keyword>
<protein>
    <submittedName>
        <fullName evidence="2">Uncharacterized protein</fullName>
    </submittedName>
</protein>
<accession>A0A7J7ZJH6</accession>
<proteinExistence type="predicted"/>
<gene>
    <name evidence="2" type="ORF">mPipKuh1_009424</name>
</gene>
<dbReference type="Proteomes" id="UP000558488">
    <property type="component" value="Unassembled WGS sequence"/>
</dbReference>
<evidence type="ECO:0000313" key="3">
    <source>
        <dbReference type="Proteomes" id="UP000558488"/>
    </source>
</evidence>
<organism evidence="2 3">
    <name type="scientific">Pipistrellus kuhlii</name>
    <name type="common">Kuhl's pipistrelle</name>
    <dbReference type="NCBI Taxonomy" id="59472"/>
    <lineage>
        <taxon>Eukaryota</taxon>
        <taxon>Metazoa</taxon>
        <taxon>Chordata</taxon>
        <taxon>Craniata</taxon>
        <taxon>Vertebrata</taxon>
        <taxon>Euteleostomi</taxon>
        <taxon>Mammalia</taxon>
        <taxon>Eutheria</taxon>
        <taxon>Laurasiatheria</taxon>
        <taxon>Chiroptera</taxon>
        <taxon>Yangochiroptera</taxon>
        <taxon>Vespertilionidae</taxon>
        <taxon>Pipistrellus</taxon>
    </lineage>
</organism>
<feature type="region of interest" description="Disordered" evidence="1">
    <location>
        <begin position="1"/>
        <end position="105"/>
    </location>
</feature>
<evidence type="ECO:0000256" key="1">
    <source>
        <dbReference type="SAM" id="MobiDB-lite"/>
    </source>
</evidence>
<comment type="caution">
    <text evidence="2">The sequence shown here is derived from an EMBL/GenBank/DDBJ whole genome shotgun (WGS) entry which is preliminary data.</text>
</comment>
<evidence type="ECO:0000313" key="2">
    <source>
        <dbReference type="EMBL" id="KAF6374185.1"/>
    </source>
</evidence>
<dbReference type="EMBL" id="JACAGB010000003">
    <property type="protein sequence ID" value="KAF6374185.1"/>
    <property type="molecule type" value="Genomic_DNA"/>
</dbReference>
<sequence>MAPLGRIPGGGRGSLKVDESPRHRWGFGPLSSGAAALATHLLPSARPPAPQTSPTRAAATSGDWGVTRAGQDWGKREERHQQRGNTRSLDPIGKEGPVLPPPTCSRLRLAPARRRWTITYRFPASAANTWERIAPARAPPRLAGAHPSHLTAEALPWRALIGAAGRAGRAPRRNSRL</sequence>
<name>A0A7J7ZJH6_PIPKU</name>